<evidence type="ECO:0000256" key="2">
    <source>
        <dbReference type="ARBA" id="ARBA00022723"/>
    </source>
</evidence>
<dbReference type="AlphaFoldDB" id="A0A225DEC2"/>
<evidence type="ECO:0000256" key="6">
    <source>
        <dbReference type="SAM" id="SignalP"/>
    </source>
</evidence>
<keyword evidence="2 4" id="KW-0479">Metal-binding</keyword>
<evidence type="ECO:0000256" key="4">
    <source>
        <dbReference type="PROSITE-ProRule" id="PRU00433"/>
    </source>
</evidence>
<dbReference type="GO" id="GO:0046872">
    <property type="term" value="F:metal ion binding"/>
    <property type="evidence" value="ECO:0007669"/>
    <property type="project" value="UniProtKB-KW"/>
</dbReference>
<evidence type="ECO:0000313" key="8">
    <source>
        <dbReference type="EMBL" id="OWK34745.1"/>
    </source>
</evidence>
<dbReference type="InterPro" id="IPR022655">
    <property type="entry name" value="DUF1553"/>
</dbReference>
<dbReference type="RefSeq" id="WP_238603015.1">
    <property type="nucleotide sequence ID" value="NZ_NIDE01000019.1"/>
</dbReference>
<organism evidence="8 9">
    <name type="scientific">Fimbriiglobus ruber</name>
    <dbReference type="NCBI Taxonomy" id="1908690"/>
    <lineage>
        <taxon>Bacteria</taxon>
        <taxon>Pseudomonadati</taxon>
        <taxon>Planctomycetota</taxon>
        <taxon>Planctomycetia</taxon>
        <taxon>Gemmatales</taxon>
        <taxon>Gemmataceae</taxon>
        <taxon>Fimbriiglobus</taxon>
    </lineage>
</organism>
<name>A0A225DEC2_9BACT</name>
<sequence length="870" mass="95016">MSLTPRLRVSIALALLAASPVVVRAAEPTAKDDAAKLAFFEKKVRPILVDNCYTCHSADTKPAGGLRVDDRNGLLQGGNVGAAIVPGQPDKSLLIKRVSQAEAKRRMPLEGQHLTDEQVAVLSTWIKDGAVWPALKIPASLGQVNPEIEKLKKDHWAWQPHKTPAVPTVKNAAWARDDIDRFLLAKLEAKGLPPVADADKVTLIRRVTFDLTGLPPTPEAIEAFVKDTSPAAFATVVDRLLASPAFGERWGRHWLDVARYGESTGPSRNVPYPHAWRYRDYVIDAVNADLPYDQFVREQIAGDLLPAKSDAERDRLNTATGFLALGVKDVNQRFKVRFDMDNVDEQIDAVSRSVLALTVSCARCHDHKFDPIPTTDYYALAGIFTSTDNCAGVRNKMGGAGLAYYNPAMLVALTTKDAPASSEKIEKLKAEVAAAKKDWDAIRGTPKGLAKAADGFPTQRPFRLKYERLQADLQALTDPAARGHAVHGARDAKTVGDTAVRIRGEAEKLGPTVPRGFLTTVNVPGAATVNKTQSGRLELAQWLTSPNNPLTSRVIANRVWQHLFGRGIVYTVDNFGTMGDVPSHPELLDHLADRLVHDGWSIKKLVRAVVLTHAYQLGSDVPETHRVADPANKLVWRHTPRRLDAEEIRDAALVAAGKLDPKRPGPSPAKELRMVEMRDNGPEAKTINEKADTSTHRSVYLPLLRGVTPHSLVAFDPVEQTLVTGSRDTTTVPGQALFLLNSSFVRQQSLALAEKLLKEKDADDVTRVQTAYRRALGRAPTAAEVDRARAFLGEYESVYRSQVATVVKPVKTVKPEPAKPAAPPPDDPDQIDQTGEATAETVVQAKDARTAAWLGFVQALYGSAEFRIVK</sequence>
<proteinExistence type="predicted"/>
<keyword evidence="1 4" id="KW-0349">Heme</keyword>
<dbReference type="SUPFAM" id="SSF46626">
    <property type="entry name" value="Cytochrome c"/>
    <property type="match status" value="1"/>
</dbReference>
<gene>
    <name evidence="8" type="ORF">FRUB_09587</name>
</gene>
<dbReference type="Pfam" id="PF07587">
    <property type="entry name" value="PSD1"/>
    <property type="match status" value="1"/>
</dbReference>
<dbReference type="PROSITE" id="PS51007">
    <property type="entry name" value="CYTC"/>
    <property type="match status" value="1"/>
</dbReference>
<dbReference type="InterPro" id="IPR011444">
    <property type="entry name" value="DUF1549"/>
</dbReference>
<comment type="caution">
    <text evidence="8">The sequence shown here is derived from an EMBL/GenBank/DDBJ whole genome shotgun (WGS) entry which is preliminary data.</text>
</comment>
<feature type="chain" id="PRO_5013098680" description="Cytochrome c domain-containing protein" evidence="6">
    <location>
        <begin position="26"/>
        <end position="870"/>
    </location>
</feature>
<evidence type="ECO:0000259" key="7">
    <source>
        <dbReference type="PROSITE" id="PS51007"/>
    </source>
</evidence>
<feature type="region of interest" description="Disordered" evidence="5">
    <location>
        <begin position="814"/>
        <end position="833"/>
    </location>
</feature>
<keyword evidence="6" id="KW-0732">Signal</keyword>
<dbReference type="InterPro" id="IPR011429">
    <property type="entry name" value="Cyt_c_Planctomycete-type"/>
</dbReference>
<feature type="domain" description="Cytochrome c" evidence="7">
    <location>
        <begin position="31"/>
        <end position="130"/>
    </location>
</feature>
<dbReference type="InterPro" id="IPR036909">
    <property type="entry name" value="Cyt_c-like_dom_sf"/>
</dbReference>
<reference evidence="9" key="1">
    <citation type="submission" date="2017-06" db="EMBL/GenBank/DDBJ databases">
        <title>Genome analysis of Fimbriiglobus ruber SP5, the first member of the order Planctomycetales with confirmed chitinolytic capability.</title>
        <authorList>
            <person name="Ravin N.V."/>
            <person name="Rakitin A.L."/>
            <person name="Ivanova A.A."/>
            <person name="Beletsky A.V."/>
            <person name="Kulichevskaya I.S."/>
            <person name="Mardanov A.V."/>
            <person name="Dedysh S.N."/>
        </authorList>
    </citation>
    <scope>NUCLEOTIDE SEQUENCE [LARGE SCALE GENOMIC DNA]</scope>
    <source>
        <strain evidence="9">SP5</strain>
    </source>
</reference>
<evidence type="ECO:0000313" key="9">
    <source>
        <dbReference type="Proteomes" id="UP000214646"/>
    </source>
</evidence>
<feature type="signal peptide" evidence="6">
    <location>
        <begin position="1"/>
        <end position="25"/>
    </location>
</feature>
<evidence type="ECO:0000256" key="1">
    <source>
        <dbReference type="ARBA" id="ARBA00022617"/>
    </source>
</evidence>
<keyword evidence="3 4" id="KW-0408">Iron</keyword>
<accession>A0A225DEC2</accession>
<dbReference type="Proteomes" id="UP000214646">
    <property type="component" value="Unassembled WGS sequence"/>
</dbReference>
<dbReference type="Pfam" id="PF07635">
    <property type="entry name" value="PSCyt1"/>
    <property type="match status" value="1"/>
</dbReference>
<evidence type="ECO:0000256" key="3">
    <source>
        <dbReference type="ARBA" id="ARBA00023004"/>
    </source>
</evidence>
<dbReference type="PANTHER" id="PTHR35889">
    <property type="entry name" value="CYCLOINULO-OLIGOSACCHARIDE FRUCTANOTRANSFERASE-RELATED"/>
    <property type="match status" value="1"/>
</dbReference>
<dbReference type="PANTHER" id="PTHR35889:SF3">
    <property type="entry name" value="F-BOX DOMAIN-CONTAINING PROTEIN"/>
    <property type="match status" value="1"/>
</dbReference>
<dbReference type="GO" id="GO:0020037">
    <property type="term" value="F:heme binding"/>
    <property type="evidence" value="ECO:0007669"/>
    <property type="project" value="InterPro"/>
</dbReference>
<dbReference type="InterPro" id="IPR009056">
    <property type="entry name" value="Cyt_c-like_dom"/>
</dbReference>
<evidence type="ECO:0000256" key="5">
    <source>
        <dbReference type="SAM" id="MobiDB-lite"/>
    </source>
</evidence>
<keyword evidence="9" id="KW-1185">Reference proteome</keyword>
<protein>
    <recommendedName>
        <fullName evidence="7">Cytochrome c domain-containing protein</fullName>
    </recommendedName>
</protein>
<dbReference type="Pfam" id="PF07583">
    <property type="entry name" value="PSCyt2"/>
    <property type="match status" value="1"/>
</dbReference>
<dbReference type="EMBL" id="NIDE01000019">
    <property type="protein sequence ID" value="OWK34745.1"/>
    <property type="molecule type" value="Genomic_DNA"/>
</dbReference>
<dbReference type="GO" id="GO:0009055">
    <property type="term" value="F:electron transfer activity"/>
    <property type="evidence" value="ECO:0007669"/>
    <property type="project" value="InterPro"/>
</dbReference>